<organism evidence="2 3">
    <name type="scientific">Micromonospora tulbaghiae</name>
    <dbReference type="NCBI Taxonomy" id="479978"/>
    <lineage>
        <taxon>Bacteria</taxon>
        <taxon>Bacillati</taxon>
        <taxon>Actinomycetota</taxon>
        <taxon>Actinomycetes</taxon>
        <taxon>Micromonosporales</taxon>
        <taxon>Micromonosporaceae</taxon>
        <taxon>Micromonospora</taxon>
    </lineage>
</organism>
<evidence type="ECO:0000313" key="3">
    <source>
        <dbReference type="Proteomes" id="UP000267804"/>
    </source>
</evidence>
<accession>A0A386WPW3</accession>
<reference evidence="2 3" key="1">
    <citation type="submission" date="2017-10" db="EMBL/GenBank/DDBJ databases">
        <title>Integration of genomic and chemical information greatly accelerates assignment of the full stereostructure of myelolactone, a potent inhibitor of myeloma from a marine-derived Micromonospora.</title>
        <authorList>
            <person name="Kim M.C."/>
            <person name="Machado H."/>
            <person name="Jensen P.R."/>
            <person name="Fenical W."/>
        </authorList>
    </citation>
    <scope>NUCLEOTIDE SEQUENCE [LARGE SCALE GENOMIC DNA]</scope>
    <source>
        <strain evidence="2 3">CNY-010</strain>
    </source>
</reference>
<name>A0A386WPW3_9ACTN</name>
<dbReference type="RefSeq" id="WP_120572207.1">
    <property type="nucleotide sequence ID" value="NZ_CP024087.1"/>
</dbReference>
<sequence length="115" mass="12992">MVPTVRVGTELPRLRRPQIPPASRPDELDERTVTPTPITPEVAVAPGDVVHLREQDYQHGSDPLRLRIVCVRLDLSLWYDGQWVWLEGIEMPSPGRAGRFRQVLARVGALPQPQD</sequence>
<dbReference type="Proteomes" id="UP000267804">
    <property type="component" value="Chromosome"/>
</dbReference>
<dbReference type="KEGG" id="mtua:CSH63_24110"/>
<proteinExistence type="predicted"/>
<gene>
    <name evidence="2" type="ORF">CSH63_24110</name>
</gene>
<dbReference type="AlphaFoldDB" id="A0A386WPW3"/>
<evidence type="ECO:0000313" key="2">
    <source>
        <dbReference type="EMBL" id="AYF30476.1"/>
    </source>
</evidence>
<evidence type="ECO:0000256" key="1">
    <source>
        <dbReference type="SAM" id="MobiDB-lite"/>
    </source>
</evidence>
<dbReference type="EMBL" id="CP024087">
    <property type="protein sequence ID" value="AYF30476.1"/>
    <property type="molecule type" value="Genomic_DNA"/>
</dbReference>
<protein>
    <submittedName>
        <fullName evidence="2">Uncharacterized protein</fullName>
    </submittedName>
</protein>
<feature type="region of interest" description="Disordered" evidence="1">
    <location>
        <begin position="1"/>
        <end position="40"/>
    </location>
</feature>